<sequence length="313" mass="33342">MTKVLNPPLNTFNYNVSIWRGQVTPALASPLPPRLDTQHLHCCPKSKRVAMHPPSILPSFSVLLLPYLASRGRTPPPIQLFYSEVVISLDLRVLLSGHVSLVLKVVGPSALFGSARFGSAQPGSGRFGSARFGSARLCSARLGSAQLGSAQLGSAQLGLARLGSARLGSARLGSARLGSQRRPEGEGRFVSPLSLSSADDWSEVIRSNSRHTGTKTRGVSTTNLLASLAADRPGCRSELTLWTPPDRSASYISFPGALNKMDAASHEAKFNLVRYGVTWLSSRSKTLNATYEAEADQVLPSGDYLASDQSGCP</sequence>
<reference evidence="1" key="1">
    <citation type="submission" date="2020-11" db="EMBL/GenBank/DDBJ databases">
        <authorList>
            <person name="Tran Van P."/>
        </authorList>
    </citation>
    <scope>NUCLEOTIDE SEQUENCE</scope>
</reference>
<dbReference type="EMBL" id="OE002755">
    <property type="protein sequence ID" value="CAD7459261.1"/>
    <property type="molecule type" value="Genomic_DNA"/>
</dbReference>
<gene>
    <name evidence="1" type="ORF">TTEB3V08_LOCUS7224</name>
</gene>
<proteinExistence type="predicted"/>
<accession>A0A7R9IIY6</accession>
<protein>
    <submittedName>
        <fullName evidence="1">Uncharacterized protein</fullName>
    </submittedName>
</protein>
<name>A0A7R9IIY6_9NEOP</name>
<dbReference type="AlphaFoldDB" id="A0A7R9IIY6"/>
<organism evidence="1">
    <name type="scientific">Timema tahoe</name>
    <dbReference type="NCBI Taxonomy" id="61484"/>
    <lineage>
        <taxon>Eukaryota</taxon>
        <taxon>Metazoa</taxon>
        <taxon>Ecdysozoa</taxon>
        <taxon>Arthropoda</taxon>
        <taxon>Hexapoda</taxon>
        <taxon>Insecta</taxon>
        <taxon>Pterygota</taxon>
        <taxon>Neoptera</taxon>
        <taxon>Polyneoptera</taxon>
        <taxon>Phasmatodea</taxon>
        <taxon>Timematodea</taxon>
        <taxon>Timematoidea</taxon>
        <taxon>Timematidae</taxon>
        <taxon>Timema</taxon>
    </lineage>
</organism>
<evidence type="ECO:0000313" key="1">
    <source>
        <dbReference type="EMBL" id="CAD7459261.1"/>
    </source>
</evidence>